<comment type="catalytic activity">
    <reaction evidence="6">
        <text>pyridoxine 5'-phosphate + O2 = pyridoxal 5'-phosphate + H2O2</text>
        <dbReference type="Rhea" id="RHEA:15149"/>
        <dbReference type="ChEBI" id="CHEBI:15379"/>
        <dbReference type="ChEBI" id="CHEBI:16240"/>
        <dbReference type="ChEBI" id="CHEBI:58589"/>
        <dbReference type="ChEBI" id="CHEBI:597326"/>
        <dbReference type="EC" id="1.4.3.5"/>
    </reaction>
</comment>
<dbReference type="GO" id="GO:0004733">
    <property type="term" value="F:pyridoxamine phosphate oxidase activity"/>
    <property type="evidence" value="ECO:0007669"/>
    <property type="project" value="UniProtKB-UniRule"/>
</dbReference>
<feature type="binding site" evidence="6">
    <location>
        <position position="131"/>
    </location>
    <ligand>
        <name>substrate</name>
    </ligand>
</feature>
<dbReference type="Proteomes" id="UP000027866">
    <property type="component" value="Unassembled WGS sequence"/>
</dbReference>
<feature type="binding site" evidence="6">
    <location>
        <position position="64"/>
    </location>
    <ligand>
        <name>substrate</name>
    </ligand>
</feature>
<dbReference type="GO" id="GO:0010181">
    <property type="term" value="F:FMN binding"/>
    <property type="evidence" value="ECO:0007669"/>
    <property type="project" value="UniProtKB-UniRule"/>
</dbReference>
<dbReference type="PANTHER" id="PTHR10851:SF0">
    <property type="entry name" value="PYRIDOXINE-5'-PHOSPHATE OXIDASE"/>
    <property type="match status" value="1"/>
</dbReference>
<dbReference type="AlphaFoldDB" id="A0A074MYJ4"/>
<dbReference type="NCBIfam" id="NF004231">
    <property type="entry name" value="PRK05679.1"/>
    <property type="match status" value="1"/>
</dbReference>
<comment type="pathway">
    <text evidence="6">Cofactor metabolism; pyridoxal 5'-phosphate salvage; pyridoxal 5'-phosphate from pyridoxamine 5'-phosphate: step 1/1.</text>
</comment>
<feature type="binding site" evidence="6">
    <location>
        <begin position="200"/>
        <end position="202"/>
    </location>
    <ligand>
        <name>substrate</name>
    </ligand>
</feature>
<evidence type="ECO:0000313" key="10">
    <source>
        <dbReference type="EMBL" id="KEO90687.1"/>
    </source>
</evidence>
<comment type="function">
    <text evidence="6">Catalyzes the oxidation of either pyridoxine 5'-phosphate (PNP) or pyridoxamine 5'-phosphate (PMP) into pyridoxal 5'-phosphate (PLP).</text>
</comment>
<comment type="caution">
    <text evidence="10">The sequence shown here is derived from an EMBL/GenBank/DDBJ whole genome shotgun (WGS) entry which is preliminary data.</text>
</comment>
<evidence type="ECO:0000313" key="11">
    <source>
        <dbReference type="Proteomes" id="UP000027866"/>
    </source>
</evidence>
<feature type="binding site" evidence="6 7">
    <location>
        <begin position="84"/>
        <end position="85"/>
    </location>
    <ligand>
        <name>FMN</name>
        <dbReference type="ChEBI" id="CHEBI:58210"/>
    </ligand>
</feature>
<organism evidence="10 11">
    <name type="scientific">Erythrobacter litoralis</name>
    <dbReference type="NCBI Taxonomy" id="39960"/>
    <lineage>
        <taxon>Bacteria</taxon>
        <taxon>Pseudomonadati</taxon>
        <taxon>Pseudomonadota</taxon>
        <taxon>Alphaproteobacteria</taxon>
        <taxon>Sphingomonadales</taxon>
        <taxon>Erythrobacteraceae</taxon>
        <taxon>Erythrobacter/Porphyrobacter group</taxon>
        <taxon>Erythrobacter</taxon>
    </lineage>
</organism>
<feature type="binding site" evidence="6">
    <location>
        <position position="135"/>
    </location>
    <ligand>
        <name>substrate</name>
    </ligand>
</feature>
<dbReference type="InterPro" id="IPR012349">
    <property type="entry name" value="Split_barrel_FMN-bd"/>
</dbReference>
<dbReference type="UniPathway" id="UPA01068">
    <property type="reaction ID" value="UER00304"/>
</dbReference>
<evidence type="ECO:0000256" key="3">
    <source>
        <dbReference type="ARBA" id="ARBA00022643"/>
    </source>
</evidence>
<keyword evidence="2 6" id="KW-0285">Flavoprotein</keyword>
<evidence type="ECO:0000259" key="9">
    <source>
        <dbReference type="Pfam" id="PF10590"/>
    </source>
</evidence>
<evidence type="ECO:0000256" key="5">
    <source>
        <dbReference type="ARBA" id="ARBA00023096"/>
    </source>
</evidence>
<name>A0A074MYJ4_9SPHN</name>
<dbReference type="PROSITE" id="PS01064">
    <property type="entry name" value="PYRIDOX_OXIDASE"/>
    <property type="match status" value="1"/>
</dbReference>
<keyword evidence="4 6" id="KW-0560">Oxidoreductase</keyword>
<dbReference type="InterPro" id="IPR019576">
    <property type="entry name" value="Pyridoxamine_oxidase_dimer_C"/>
</dbReference>
<dbReference type="Pfam" id="PF10590">
    <property type="entry name" value="PNP_phzG_C"/>
    <property type="match status" value="1"/>
</dbReference>
<dbReference type="PIRSF" id="PIRSF000190">
    <property type="entry name" value="Pyd_amn-ph_oxd"/>
    <property type="match status" value="1"/>
</dbReference>
<gene>
    <name evidence="6" type="primary">pdxH</name>
    <name evidence="10" type="ORF">EH32_02370</name>
</gene>
<dbReference type="SUPFAM" id="SSF50475">
    <property type="entry name" value="FMN-binding split barrel"/>
    <property type="match status" value="1"/>
</dbReference>
<protein>
    <recommendedName>
        <fullName evidence="6">Pyridoxine/pyridoxamine 5'-phosphate oxidase</fullName>
        <ecNumber evidence="6">1.4.3.5</ecNumber>
    </recommendedName>
    <alternativeName>
        <fullName evidence="6">PNP/PMP oxidase</fullName>
        <shortName evidence="6">PNPOx</shortName>
    </alternativeName>
    <alternativeName>
        <fullName evidence="6">Pyridoxal 5'-phosphate synthase</fullName>
    </alternativeName>
</protein>
<comment type="subunit">
    <text evidence="6">Homodimer.</text>
</comment>
<evidence type="ECO:0000256" key="4">
    <source>
        <dbReference type="ARBA" id="ARBA00023002"/>
    </source>
</evidence>
<feature type="binding site" evidence="6 7">
    <location>
        <position position="204"/>
    </location>
    <ligand>
        <name>FMN</name>
        <dbReference type="ChEBI" id="CHEBI:58210"/>
    </ligand>
</feature>
<dbReference type="NCBIfam" id="TIGR00558">
    <property type="entry name" value="pdxH"/>
    <property type="match status" value="1"/>
</dbReference>
<dbReference type="InterPro" id="IPR019740">
    <property type="entry name" value="Pyridox_Oxase_CS"/>
</dbReference>
<dbReference type="GO" id="GO:0008615">
    <property type="term" value="P:pyridoxine biosynthetic process"/>
    <property type="evidence" value="ECO:0007669"/>
    <property type="project" value="UniProtKB-UniRule"/>
</dbReference>
<feature type="binding site" evidence="6 7">
    <location>
        <position position="113"/>
    </location>
    <ligand>
        <name>FMN</name>
        <dbReference type="ChEBI" id="CHEBI:58210"/>
    </ligand>
</feature>
<dbReference type="EMBL" id="JMIX01000012">
    <property type="protein sequence ID" value="KEO90687.1"/>
    <property type="molecule type" value="Genomic_DNA"/>
</dbReference>
<dbReference type="Gene3D" id="2.30.110.10">
    <property type="entry name" value="Electron Transport, Fmn-binding Protein, Chain A"/>
    <property type="match status" value="1"/>
</dbReference>
<keyword evidence="3 6" id="KW-0288">FMN</keyword>
<accession>A0A074MYJ4</accession>
<comment type="cofactor">
    <cofactor evidence="6 7">
        <name>FMN</name>
        <dbReference type="ChEBI" id="CHEBI:58210"/>
    </cofactor>
    <text evidence="6 7">Binds 1 FMN per subunit.</text>
</comment>
<dbReference type="PANTHER" id="PTHR10851">
    <property type="entry name" value="PYRIDOXINE-5-PHOSPHATE OXIDASE"/>
    <property type="match status" value="1"/>
</dbReference>
<dbReference type="InterPro" id="IPR000659">
    <property type="entry name" value="Pyridox_Oxase"/>
</dbReference>
<feature type="domain" description="Pyridoxamine 5'-phosphate oxidase N-terminal" evidence="8">
    <location>
        <begin position="32"/>
        <end position="162"/>
    </location>
</feature>
<feature type="binding site" evidence="6 7">
    <location>
        <begin position="59"/>
        <end position="64"/>
    </location>
    <ligand>
        <name>FMN</name>
        <dbReference type="ChEBI" id="CHEBI:58210"/>
    </ligand>
</feature>
<evidence type="ECO:0000256" key="1">
    <source>
        <dbReference type="ARBA" id="ARBA00007301"/>
    </source>
</evidence>
<evidence type="ECO:0000256" key="7">
    <source>
        <dbReference type="PIRSR" id="PIRSR000190-2"/>
    </source>
</evidence>
<reference evidence="10 11" key="1">
    <citation type="submission" date="2014-04" db="EMBL/GenBank/DDBJ databases">
        <title>A comprehensive comparison of genomes of Erythrobacter spp. Strains.</title>
        <authorList>
            <person name="Zheng Q."/>
        </authorList>
    </citation>
    <scope>NUCLEOTIDE SEQUENCE [LARGE SCALE GENOMIC DNA]</scope>
    <source>
        <strain evidence="10 11">DSM 8509</strain>
    </source>
</reference>
<feature type="binding site" evidence="6 7">
    <location>
        <position position="194"/>
    </location>
    <ligand>
        <name>FMN</name>
        <dbReference type="ChEBI" id="CHEBI:58210"/>
    </ligand>
</feature>
<keyword evidence="5 6" id="KW-0664">Pyridoxine biosynthesis</keyword>
<keyword evidence="11" id="KW-1185">Reference proteome</keyword>
<dbReference type="HAMAP" id="MF_01629">
    <property type="entry name" value="PdxH"/>
    <property type="match status" value="1"/>
</dbReference>
<dbReference type="Pfam" id="PF01243">
    <property type="entry name" value="PNPOx_N"/>
    <property type="match status" value="1"/>
</dbReference>
<dbReference type="OrthoDB" id="9780392at2"/>
<dbReference type="RefSeq" id="WP_081845754.1">
    <property type="nucleotide sequence ID" value="NZ_CP017057.1"/>
</dbReference>
<evidence type="ECO:0000256" key="2">
    <source>
        <dbReference type="ARBA" id="ARBA00022630"/>
    </source>
</evidence>
<comment type="pathway">
    <text evidence="6">Cofactor metabolism; pyridoxal 5'-phosphate salvage; pyridoxal 5'-phosphate from pyridoxine 5'-phosphate: step 1/1.</text>
</comment>
<evidence type="ECO:0000256" key="6">
    <source>
        <dbReference type="HAMAP-Rule" id="MF_01629"/>
    </source>
</evidence>
<comment type="catalytic activity">
    <reaction evidence="6">
        <text>pyridoxamine 5'-phosphate + O2 + H2O = pyridoxal 5'-phosphate + H2O2 + NH4(+)</text>
        <dbReference type="Rhea" id="RHEA:15817"/>
        <dbReference type="ChEBI" id="CHEBI:15377"/>
        <dbReference type="ChEBI" id="CHEBI:15379"/>
        <dbReference type="ChEBI" id="CHEBI:16240"/>
        <dbReference type="ChEBI" id="CHEBI:28938"/>
        <dbReference type="ChEBI" id="CHEBI:58451"/>
        <dbReference type="ChEBI" id="CHEBI:597326"/>
        <dbReference type="EC" id="1.4.3.5"/>
    </reaction>
</comment>
<dbReference type="EC" id="1.4.3.5" evidence="6"/>
<dbReference type="InterPro" id="IPR011576">
    <property type="entry name" value="Pyridox_Oxase_N"/>
</dbReference>
<feature type="binding site" evidence="6 7">
    <location>
        <position position="91"/>
    </location>
    <ligand>
        <name>FMN</name>
        <dbReference type="ChEBI" id="CHEBI:58210"/>
    </ligand>
</feature>
<feature type="binding site" evidence="6">
    <location>
        <position position="139"/>
    </location>
    <ligand>
        <name>substrate</name>
    </ligand>
</feature>
<evidence type="ECO:0000259" key="8">
    <source>
        <dbReference type="Pfam" id="PF01243"/>
    </source>
</evidence>
<proteinExistence type="inferred from homology"/>
<sequence>MTSPDALDDSQLADSEIPAGADPFALFAQWLAEAQESEINDPNAMALATATPDGAPSVRMVLLKGHGAEEGNDYGVIGGGFTFFTNAGSRKGGEIRANMQASLLFHWKSLRRQVRIDGPLHEVSPERADAYFHSRPYKSQVGSAASDQSRPLDTRQNYIDRVKAIWKEHEEAGKVPRPGEWTGFTLSPRRIEFWRDRDNRLHDRRLFTLTGAGDALGWSDTLLYP</sequence>
<comment type="similarity">
    <text evidence="1 6">Belongs to the pyridoxamine 5'-phosphate oxidase family.</text>
</comment>
<feature type="binding site" evidence="6 7">
    <location>
        <position position="90"/>
    </location>
    <ligand>
        <name>FMN</name>
        <dbReference type="ChEBI" id="CHEBI:58210"/>
    </ligand>
</feature>
<feature type="binding site" evidence="6 7">
    <location>
        <begin position="148"/>
        <end position="149"/>
    </location>
    <ligand>
        <name>FMN</name>
        <dbReference type="ChEBI" id="CHEBI:58210"/>
    </ligand>
</feature>
<feature type="domain" description="Pyridoxine 5'-phosphate oxidase dimerisation C-terminal" evidence="9">
    <location>
        <begin position="181"/>
        <end position="225"/>
    </location>
</feature>